<dbReference type="PROSITE" id="PS50097">
    <property type="entry name" value="BTB"/>
    <property type="match status" value="1"/>
</dbReference>
<dbReference type="AlphaFoldDB" id="A0A9P6MUS9"/>
<dbReference type="SUPFAM" id="SSF54695">
    <property type="entry name" value="POZ domain"/>
    <property type="match status" value="1"/>
</dbReference>
<organism evidence="3 4">
    <name type="scientific">Entomortierella chlamydospora</name>
    <dbReference type="NCBI Taxonomy" id="101097"/>
    <lineage>
        <taxon>Eukaryota</taxon>
        <taxon>Fungi</taxon>
        <taxon>Fungi incertae sedis</taxon>
        <taxon>Mucoromycota</taxon>
        <taxon>Mortierellomycotina</taxon>
        <taxon>Mortierellomycetes</taxon>
        <taxon>Mortierellales</taxon>
        <taxon>Mortierellaceae</taxon>
        <taxon>Entomortierella</taxon>
    </lineage>
</organism>
<evidence type="ECO:0000313" key="3">
    <source>
        <dbReference type="EMBL" id="KAG0014390.1"/>
    </source>
</evidence>
<evidence type="ECO:0000256" key="1">
    <source>
        <dbReference type="SAM" id="MobiDB-lite"/>
    </source>
</evidence>
<evidence type="ECO:0000259" key="2">
    <source>
        <dbReference type="PROSITE" id="PS50097"/>
    </source>
</evidence>
<sequence>MGHTSVQHYGSTLAFSIVRSDFLNMNSTLPTQTIVRTFNKFSANLSQCGSWRCVFEESKKQHQQSIELQLSLNWVPCSSPLTGGGYQGQEGQDTARELISRIRSVKIRSDSTLSELLVARLDGRCLLPDRVLKNGRYRFRIGFFTKVIPNSSPLERPLSTNFLDIDAEFSPVRCRPNELPDVTFQFPTSDPLGAASIIMAHSSAIKKSRYFAHRVAEVVEEKKRRGIPFSGITCEITEFTPAVFRVMLQFLYTGKLRIKSISGGREEKASAGHSSQAKKGPPKKRAFLNKDPRLGGCIRLPEKVYFEDLYRIAERYEIPPLSALSLKGMQCDLNMSIAIAMLVKLPRESVDVLGASCSQVQDYEEFKGEIRLNKIQVQLVKSIIKEYIQFYAVEAAMLRRPHGEALSVQESLTVIHHIGDCVLDSVEHIWD</sequence>
<dbReference type="CDD" id="cd18186">
    <property type="entry name" value="BTB_POZ_ZBTB_KLHL-like"/>
    <property type="match status" value="1"/>
</dbReference>
<dbReference type="InterPro" id="IPR000210">
    <property type="entry name" value="BTB/POZ_dom"/>
</dbReference>
<reference evidence="3" key="1">
    <citation type="journal article" date="2020" name="Fungal Divers.">
        <title>Resolving the Mortierellaceae phylogeny through synthesis of multi-gene phylogenetics and phylogenomics.</title>
        <authorList>
            <person name="Vandepol N."/>
            <person name="Liber J."/>
            <person name="Desiro A."/>
            <person name="Na H."/>
            <person name="Kennedy M."/>
            <person name="Barry K."/>
            <person name="Grigoriev I.V."/>
            <person name="Miller A.N."/>
            <person name="O'Donnell K."/>
            <person name="Stajich J.E."/>
            <person name="Bonito G."/>
        </authorList>
    </citation>
    <scope>NUCLEOTIDE SEQUENCE</scope>
    <source>
        <strain evidence="3">NRRL 2769</strain>
    </source>
</reference>
<evidence type="ECO:0000313" key="4">
    <source>
        <dbReference type="Proteomes" id="UP000703661"/>
    </source>
</evidence>
<dbReference type="Proteomes" id="UP000703661">
    <property type="component" value="Unassembled WGS sequence"/>
</dbReference>
<comment type="caution">
    <text evidence="3">The sequence shown here is derived from an EMBL/GenBank/DDBJ whole genome shotgun (WGS) entry which is preliminary data.</text>
</comment>
<dbReference type="EMBL" id="JAAAID010000731">
    <property type="protein sequence ID" value="KAG0014390.1"/>
    <property type="molecule type" value="Genomic_DNA"/>
</dbReference>
<dbReference type="InterPro" id="IPR011333">
    <property type="entry name" value="SKP1/BTB/POZ_sf"/>
</dbReference>
<feature type="domain" description="BTB" evidence="2">
    <location>
        <begin position="180"/>
        <end position="260"/>
    </location>
</feature>
<feature type="region of interest" description="Disordered" evidence="1">
    <location>
        <begin position="267"/>
        <end position="286"/>
    </location>
</feature>
<keyword evidence="4" id="KW-1185">Reference proteome</keyword>
<accession>A0A9P6MUS9</accession>
<name>A0A9P6MUS9_9FUNG</name>
<dbReference type="Gene3D" id="3.30.710.10">
    <property type="entry name" value="Potassium Channel Kv1.1, Chain A"/>
    <property type="match status" value="1"/>
</dbReference>
<protein>
    <recommendedName>
        <fullName evidence="2">BTB domain-containing protein</fullName>
    </recommendedName>
</protein>
<gene>
    <name evidence="3" type="ORF">BGZ80_010473</name>
</gene>
<proteinExistence type="predicted"/>